<name>A0ABW6BDN2_9SPHI</name>
<evidence type="ECO:0000313" key="2">
    <source>
        <dbReference type="EMBL" id="MFD2965965.1"/>
    </source>
</evidence>
<gene>
    <name evidence="2" type="ORF">ACFS7Y_01110</name>
</gene>
<evidence type="ECO:0000313" key="3">
    <source>
        <dbReference type="Proteomes" id="UP001597525"/>
    </source>
</evidence>
<accession>A0ABW6BDN2</accession>
<comment type="caution">
    <text evidence="2">The sequence shown here is derived from an EMBL/GenBank/DDBJ whole genome shotgun (WGS) entry which is preliminary data.</text>
</comment>
<dbReference type="EMBL" id="JBHUPB010000002">
    <property type="protein sequence ID" value="MFD2965965.1"/>
    <property type="molecule type" value="Genomic_DNA"/>
</dbReference>
<proteinExistence type="predicted"/>
<keyword evidence="3" id="KW-1185">Reference proteome</keyword>
<feature type="transmembrane region" description="Helical" evidence="1">
    <location>
        <begin position="5"/>
        <end position="22"/>
    </location>
</feature>
<sequence length="72" mass="8451">MKKKLNLPMLIMFIIIGSAALRNFDFETMEFKKFWLGMLYIFTLLLIIVLVVRPFAKKQVDDPQTAEKANEQ</sequence>
<keyword evidence="1" id="KW-0472">Membrane</keyword>
<keyword evidence="1" id="KW-1133">Transmembrane helix</keyword>
<dbReference type="Proteomes" id="UP001597525">
    <property type="component" value="Unassembled WGS sequence"/>
</dbReference>
<feature type="transmembrane region" description="Helical" evidence="1">
    <location>
        <begin position="34"/>
        <end position="52"/>
    </location>
</feature>
<reference evidence="3" key="1">
    <citation type="journal article" date="2019" name="Int. J. Syst. Evol. Microbiol.">
        <title>The Global Catalogue of Microorganisms (GCM) 10K type strain sequencing project: providing services to taxonomists for standard genome sequencing and annotation.</title>
        <authorList>
            <consortium name="The Broad Institute Genomics Platform"/>
            <consortium name="The Broad Institute Genome Sequencing Center for Infectious Disease"/>
            <person name="Wu L."/>
            <person name="Ma J."/>
        </authorList>
    </citation>
    <scope>NUCLEOTIDE SEQUENCE [LARGE SCALE GENOMIC DNA]</scope>
    <source>
        <strain evidence="3">KCTC 22814</strain>
    </source>
</reference>
<keyword evidence="1" id="KW-0812">Transmembrane</keyword>
<organism evidence="2 3">
    <name type="scientific">Sphingobacterium bambusae</name>
    <dbReference type="NCBI Taxonomy" id="662858"/>
    <lineage>
        <taxon>Bacteria</taxon>
        <taxon>Pseudomonadati</taxon>
        <taxon>Bacteroidota</taxon>
        <taxon>Sphingobacteriia</taxon>
        <taxon>Sphingobacteriales</taxon>
        <taxon>Sphingobacteriaceae</taxon>
        <taxon>Sphingobacterium</taxon>
    </lineage>
</organism>
<evidence type="ECO:0000256" key="1">
    <source>
        <dbReference type="SAM" id="Phobius"/>
    </source>
</evidence>
<protein>
    <submittedName>
        <fullName evidence="2">Uncharacterized protein</fullName>
    </submittedName>
</protein>
<dbReference type="RefSeq" id="WP_320184441.1">
    <property type="nucleotide sequence ID" value="NZ_CP138332.1"/>
</dbReference>